<evidence type="ECO:0000313" key="8">
    <source>
        <dbReference type="EMBL" id="KAF4366580.1"/>
    </source>
</evidence>
<keyword evidence="5 7" id="KW-1133">Transmembrane helix</keyword>
<evidence type="ECO:0000256" key="5">
    <source>
        <dbReference type="ARBA" id="ARBA00022989"/>
    </source>
</evidence>
<evidence type="ECO:0000256" key="2">
    <source>
        <dbReference type="ARBA" id="ARBA00006921"/>
    </source>
</evidence>
<organism evidence="8 9">
    <name type="scientific">Cannabis sativa</name>
    <name type="common">Hemp</name>
    <name type="synonym">Marijuana</name>
    <dbReference type="NCBI Taxonomy" id="3483"/>
    <lineage>
        <taxon>Eukaryota</taxon>
        <taxon>Viridiplantae</taxon>
        <taxon>Streptophyta</taxon>
        <taxon>Embryophyta</taxon>
        <taxon>Tracheophyta</taxon>
        <taxon>Spermatophyta</taxon>
        <taxon>Magnoliopsida</taxon>
        <taxon>eudicotyledons</taxon>
        <taxon>Gunneridae</taxon>
        <taxon>Pentapetalae</taxon>
        <taxon>rosids</taxon>
        <taxon>fabids</taxon>
        <taxon>Rosales</taxon>
        <taxon>Cannabaceae</taxon>
        <taxon>Cannabis</taxon>
    </lineage>
</organism>
<dbReference type="AlphaFoldDB" id="A0A7J6F9Z4"/>
<name>A0A7J6F9Z4_CANSA</name>
<keyword evidence="3 7" id="KW-0812">Transmembrane</keyword>
<feature type="transmembrane region" description="Helical" evidence="7">
    <location>
        <begin position="57"/>
        <end position="74"/>
    </location>
</feature>
<evidence type="ECO:0000256" key="1">
    <source>
        <dbReference type="ARBA" id="ARBA00004141"/>
    </source>
</evidence>
<evidence type="ECO:0000256" key="3">
    <source>
        <dbReference type="ARBA" id="ARBA00022692"/>
    </source>
</evidence>
<reference evidence="8 9" key="1">
    <citation type="journal article" date="2020" name="bioRxiv">
        <title>Sequence and annotation of 42 cannabis genomes reveals extensive copy number variation in cannabinoid synthesis and pathogen resistance genes.</title>
        <authorList>
            <person name="Mckernan K.J."/>
            <person name="Helbert Y."/>
            <person name="Kane L.T."/>
            <person name="Ebling H."/>
            <person name="Zhang L."/>
            <person name="Liu B."/>
            <person name="Eaton Z."/>
            <person name="Mclaughlin S."/>
            <person name="Kingan S."/>
            <person name="Baybayan P."/>
            <person name="Concepcion G."/>
            <person name="Jordan M."/>
            <person name="Riva A."/>
            <person name="Barbazuk W."/>
            <person name="Harkins T."/>
        </authorList>
    </citation>
    <scope>NUCLEOTIDE SEQUENCE [LARGE SCALE GENOMIC DNA]</scope>
    <source>
        <strain evidence="9">cv. Jamaican Lion 4</strain>
        <tissue evidence="8">Leaf</tissue>
    </source>
</reference>
<keyword evidence="7" id="KW-0406">Ion transport</keyword>
<comment type="similarity">
    <text evidence="2 7">Belongs to the copper transporter (Ctr) (TC 1.A.56) family. SLC31A subfamily.</text>
</comment>
<dbReference type="GO" id="GO:0005375">
    <property type="term" value="F:copper ion transmembrane transporter activity"/>
    <property type="evidence" value="ECO:0007669"/>
    <property type="project" value="UniProtKB-UniRule"/>
</dbReference>
<dbReference type="InterPro" id="IPR007274">
    <property type="entry name" value="Cop_transporter"/>
</dbReference>
<evidence type="ECO:0000256" key="7">
    <source>
        <dbReference type="RuleBase" id="RU367022"/>
    </source>
</evidence>
<comment type="caution">
    <text evidence="8">The sequence shown here is derived from an EMBL/GenBank/DDBJ whole genome shotgun (WGS) entry which is preliminary data.</text>
</comment>
<accession>A0A7J6F9Z4</accession>
<keyword evidence="4 7" id="KW-0187">Copper transport</keyword>
<evidence type="ECO:0000313" key="9">
    <source>
        <dbReference type="Proteomes" id="UP000525078"/>
    </source>
</evidence>
<gene>
    <name evidence="8" type="ORF">F8388_004244</name>
</gene>
<evidence type="ECO:0000256" key="4">
    <source>
        <dbReference type="ARBA" id="ARBA00022796"/>
    </source>
</evidence>
<sequence>METAHLKPTKIGRSARRPPPPSSLLVIVVSSPIVDIRRPGENRIDSSSQTPLLRKNIACKWSIARLAGALLFGVNSAIDYLLMLAIMSFNGGVFVAIVLGLTIGCFVFRTADDDVTLIVDNPCAYALFSSYGSHFRFRF</sequence>
<keyword evidence="6 7" id="KW-0472">Membrane</keyword>
<dbReference type="Pfam" id="PF04145">
    <property type="entry name" value="Ctr"/>
    <property type="match status" value="1"/>
</dbReference>
<protein>
    <recommendedName>
        <fullName evidence="7">Copper transport protein</fullName>
    </recommendedName>
</protein>
<keyword evidence="7" id="KW-0813">Transport</keyword>
<dbReference type="PANTHER" id="PTHR12483:SF27">
    <property type="entry name" value="COPPER TRANSPORT PROTEIN CTR1"/>
    <property type="match status" value="1"/>
</dbReference>
<dbReference type="GO" id="GO:0005886">
    <property type="term" value="C:plasma membrane"/>
    <property type="evidence" value="ECO:0007669"/>
    <property type="project" value="TreeGrafter"/>
</dbReference>
<dbReference type="EMBL" id="JAATIP010000149">
    <property type="protein sequence ID" value="KAF4366580.1"/>
    <property type="molecule type" value="Genomic_DNA"/>
</dbReference>
<proteinExistence type="inferred from homology"/>
<comment type="subcellular location">
    <subcellularLocation>
        <location evidence="1 7">Membrane</location>
        <topology evidence="1 7">Multi-pass membrane protein</topology>
    </subcellularLocation>
</comment>
<evidence type="ECO:0000256" key="6">
    <source>
        <dbReference type="ARBA" id="ARBA00023136"/>
    </source>
</evidence>
<feature type="transmembrane region" description="Helical" evidence="7">
    <location>
        <begin position="80"/>
        <end position="108"/>
    </location>
</feature>
<dbReference type="PANTHER" id="PTHR12483">
    <property type="entry name" value="SOLUTE CARRIER FAMILY 31 COPPER TRANSPORTERS"/>
    <property type="match status" value="1"/>
</dbReference>
<dbReference type="Proteomes" id="UP000525078">
    <property type="component" value="Unassembled WGS sequence"/>
</dbReference>
<keyword evidence="7" id="KW-0186">Copper</keyword>